<dbReference type="SMART" id="SM00829">
    <property type="entry name" value="PKS_ER"/>
    <property type="match status" value="1"/>
</dbReference>
<evidence type="ECO:0000313" key="3">
    <source>
        <dbReference type="Proteomes" id="UP000663873"/>
    </source>
</evidence>
<sequence>MAETTTATSSIPSVMQAAQQSNYGEIRSVLTLHDDVPVPRKLSSKEILVRIYAASINPIDWKLLNGNLSLISRFSFPHIPGSDMAGVVVDIGSAVKRFKLGDEVYGNAGISGGSYAEYISANESIFALKPKNLTMEEAAAVPLACETSYQALFSKASPAVGAGSKVFICGGSSATGFFAIQLAKAVGAQVATTCSQRNFSLLEKLGYKITQNKDEINNDQQQLLVIDYNAKDFGQELSGQNYDVVYDCVGGEQQWISAQQILKQGGQFITIVGDDTKSIVSVKSIASTASTVIGRKLSSVFGSNRHGYVIHFLNQVPEELDDIRTNYIEPGKVKPLIDTIYDWRK</sequence>
<dbReference type="InterPro" id="IPR013154">
    <property type="entry name" value="ADH-like_N"/>
</dbReference>
<dbReference type="InterPro" id="IPR050700">
    <property type="entry name" value="YIM1/Zinc_Alcohol_DH_Fams"/>
</dbReference>
<dbReference type="Gene3D" id="3.90.180.10">
    <property type="entry name" value="Medium-chain alcohol dehydrogenases, catalytic domain"/>
    <property type="match status" value="1"/>
</dbReference>
<dbReference type="Pfam" id="PF08240">
    <property type="entry name" value="ADH_N"/>
    <property type="match status" value="1"/>
</dbReference>
<dbReference type="GO" id="GO:0016491">
    <property type="term" value="F:oxidoreductase activity"/>
    <property type="evidence" value="ECO:0007669"/>
    <property type="project" value="InterPro"/>
</dbReference>
<organism evidence="2 3">
    <name type="scientific">Rotaria socialis</name>
    <dbReference type="NCBI Taxonomy" id="392032"/>
    <lineage>
        <taxon>Eukaryota</taxon>
        <taxon>Metazoa</taxon>
        <taxon>Spiralia</taxon>
        <taxon>Gnathifera</taxon>
        <taxon>Rotifera</taxon>
        <taxon>Eurotatoria</taxon>
        <taxon>Bdelloidea</taxon>
        <taxon>Philodinida</taxon>
        <taxon>Philodinidae</taxon>
        <taxon>Rotaria</taxon>
    </lineage>
</organism>
<feature type="non-terminal residue" evidence="2">
    <location>
        <position position="345"/>
    </location>
</feature>
<proteinExistence type="predicted"/>
<feature type="domain" description="Enoyl reductase (ER)" evidence="1">
    <location>
        <begin position="27"/>
        <end position="337"/>
    </location>
</feature>
<dbReference type="AlphaFoldDB" id="A0A820NGS9"/>
<comment type="caution">
    <text evidence="2">The sequence shown here is derived from an EMBL/GenBank/DDBJ whole genome shotgun (WGS) entry which is preliminary data.</text>
</comment>
<dbReference type="Pfam" id="PF13602">
    <property type="entry name" value="ADH_zinc_N_2"/>
    <property type="match status" value="1"/>
</dbReference>
<protein>
    <recommendedName>
        <fullName evidence="1">Enoyl reductase (ER) domain-containing protein</fullName>
    </recommendedName>
</protein>
<dbReference type="InterPro" id="IPR036291">
    <property type="entry name" value="NAD(P)-bd_dom_sf"/>
</dbReference>
<dbReference type="CDD" id="cd08267">
    <property type="entry name" value="MDR1"/>
    <property type="match status" value="1"/>
</dbReference>
<dbReference type="PANTHER" id="PTHR11695:SF294">
    <property type="entry name" value="RETICULON-4-INTERACTING PROTEIN 1, MITOCHONDRIAL"/>
    <property type="match status" value="1"/>
</dbReference>
<gene>
    <name evidence="2" type="ORF">UJA718_LOCUS18247</name>
</gene>
<evidence type="ECO:0000313" key="2">
    <source>
        <dbReference type="EMBL" id="CAF4388458.1"/>
    </source>
</evidence>
<accession>A0A820NGS9</accession>
<dbReference type="Gene3D" id="3.40.50.720">
    <property type="entry name" value="NAD(P)-binding Rossmann-like Domain"/>
    <property type="match status" value="1"/>
</dbReference>
<dbReference type="SUPFAM" id="SSF51735">
    <property type="entry name" value="NAD(P)-binding Rossmann-fold domains"/>
    <property type="match status" value="1"/>
</dbReference>
<dbReference type="InterPro" id="IPR011032">
    <property type="entry name" value="GroES-like_sf"/>
</dbReference>
<dbReference type="InterPro" id="IPR020843">
    <property type="entry name" value="ER"/>
</dbReference>
<dbReference type="EMBL" id="CAJOBP010003064">
    <property type="protein sequence ID" value="CAF4388458.1"/>
    <property type="molecule type" value="Genomic_DNA"/>
</dbReference>
<keyword evidence="3" id="KW-1185">Reference proteome</keyword>
<dbReference type="Proteomes" id="UP000663873">
    <property type="component" value="Unassembled WGS sequence"/>
</dbReference>
<dbReference type="SUPFAM" id="SSF50129">
    <property type="entry name" value="GroES-like"/>
    <property type="match status" value="1"/>
</dbReference>
<name>A0A820NGS9_9BILA</name>
<evidence type="ECO:0000259" key="1">
    <source>
        <dbReference type="SMART" id="SM00829"/>
    </source>
</evidence>
<dbReference type="PANTHER" id="PTHR11695">
    <property type="entry name" value="ALCOHOL DEHYDROGENASE RELATED"/>
    <property type="match status" value="1"/>
</dbReference>
<reference evidence="2" key="1">
    <citation type="submission" date="2021-02" db="EMBL/GenBank/DDBJ databases">
        <authorList>
            <person name="Nowell W R."/>
        </authorList>
    </citation>
    <scope>NUCLEOTIDE SEQUENCE</scope>
</reference>